<gene>
    <name evidence="1" type="ORF">FC43_GL000928</name>
</gene>
<evidence type="ECO:0000313" key="2">
    <source>
        <dbReference type="Proteomes" id="UP000050816"/>
    </source>
</evidence>
<dbReference type="AlphaFoldDB" id="A0A0R1U3E5"/>
<name>A0A0R1U3E5_9LACO</name>
<dbReference type="RefSeq" id="WP_056955587.1">
    <property type="nucleotide sequence ID" value="NZ_AZFK01000087.1"/>
</dbReference>
<proteinExistence type="predicted"/>
<dbReference type="Proteomes" id="UP000050816">
    <property type="component" value="Unassembled WGS sequence"/>
</dbReference>
<comment type="caution">
    <text evidence="1">The sequence shown here is derived from an EMBL/GenBank/DDBJ whole genome shotgun (WGS) entry which is preliminary data.</text>
</comment>
<dbReference type="PATRIC" id="fig|1423760.3.peg.955"/>
<reference evidence="1 2" key="1">
    <citation type="journal article" date="2015" name="Genome Announc.">
        <title>Expanding the biotechnology potential of lactobacilli through comparative genomics of 213 strains and associated genera.</title>
        <authorList>
            <person name="Sun Z."/>
            <person name="Harris H.M."/>
            <person name="McCann A."/>
            <person name="Guo C."/>
            <person name="Argimon S."/>
            <person name="Zhang W."/>
            <person name="Yang X."/>
            <person name="Jeffery I.B."/>
            <person name="Cooney J.C."/>
            <person name="Kagawa T.F."/>
            <person name="Liu W."/>
            <person name="Song Y."/>
            <person name="Salvetti E."/>
            <person name="Wrobel A."/>
            <person name="Rasinkangas P."/>
            <person name="Parkhill J."/>
            <person name="Rea M.C."/>
            <person name="O'Sullivan O."/>
            <person name="Ritari J."/>
            <person name="Douillard F.P."/>
            <person name="Paul Ross R."/>
            <person name="Yang R."/>
            <person name="Briner A.E."/>
            <person name="Felis G.E."/>
            <person name="de Vos W.M."/>
            <person name="Barrangou R."/>
            <person name="Klaenhammer T.R."/>
            <person name="Caufield P.W."/>
            <person name="Cui Y."/>
            <person name="Zhang H."/>
            <person name="O'Toole P.W."/>
        </authorList>
    </citation>
    <scope>NUCLEOTIDE SEQUENCE [LARGE SCALE GENOMIC DNA]</scope>
    <source>
        <strain evidence="1 2">DSM 15946</strain>
    </source>
</reference>
<protein>
    <submittedName>
        <fullName evidence="1">Uncharacterized protein</fullName>
    </submittedName>
</protein>
<sequence length="66" mass="7512">MTTIVLDRYYGENAMQYEERVDKLIAKGTYRGKGSDVRKIIGSQKVHTLDGTLIKASLDLESKGWY</sequence>
<dbReference type="EMBL" id="AZFK01000087">
    <property type="protein sequence ID" value="KRL87825.1"/>
    <property type="molecule type" value="Genomic_DNA"/>
</dbReference>
<organism evidence="1 2">
    <name type="scientific">Limosilactobacillus ingluviei DSM 15946</name>
    <dbReference type="NCBI Taxonomy" id="1423760"/>
    <lineage>
        <taxon>Bacteria</taxon>
        <taxon>Bacillati</taxon>
        <taxon>Bacillota</taxon>
        <taxon>Bacilli</taxon>
        <taxon>Lactobacillales</taxon>
        <taxon>Lactobacillaceae</taxon>
        <taxon>Limosilactobacillus</taxon>
    </lineage>
</organism>
<evidence type="ECO:0000313" key="1">
    <source>
        <dbReference type="EMBL" id="KRL87825.1"/>
    </source>
</evidence>
<accession>A0A0R1U3E5</accession>